<accession>W2M483</accession>
<dbReference type="Proteomes" id="UP000054423">
    <property type="component" value="Unassembled WGS sequence"/>
</dbReference>
<organism evidence="2">
    <name type="scientific">Phytophthora nicotianae</name>
    <name type="common">Potato buckeye rot agent</name>
    <name type="synonym">Phytophthora parasitica</name>
    <dbReference type="NCBI Taxonomy" id="4792"/>
    <lineage>
        <taxon>Eukaryota</taxon>
        <taxon>Sar</taxon>
        <taxon>Stramenopiles</taxon>
        <taxon>Oomycota</taxon>
        <taxon>Peronosporomycetes</taxon>
        <taxon>Peronosporales</taxon>
        <taxon>Peronosporaceae</taxon>
        <taxon>Phytophthora</taxon>
    </lineage>
</organism>
<protein>
    <submittedName>
        <fullName evidence="2">Uncharacterized protein</fullName>
    </submittedName>
</protein>
<evidence type="ECO:0000313" key="1">
    <source>
        <dbReference type="EMBL" id="ETL77853.1"/>
    </source>
</evidence>
<dbReference type="Proteomes" id="UP000054532">
    <property type="component" value="Unassembled WGS sequence"/>
</dbReference>
<reference evidence="1" key="1">
    <citation type="submission" date="2013-11" db="EMBL/GenBank/DDBJ databases">
        <title>The Genome Sequence of Phytophthora parasitica CHvinca01.</title>
        <authorList>
            <consortium name="The Broad Institute Genomics Platform"/>
            <person name="Russ C."/>
            <person name="Tyler B."/>
            <person name="Panabieres F."/>
            <person name="Shan W."/>
            <person name="Tripathy S."/>
            <person name="Grunwald N."/>
            <person name="Machado M."/>
            <person name="Johnson C.S."/>
            <person name="Arredondo F."/>
            <person name="Hong C."/>
            <person name="Coffey M."/>
            <person name="Young S.K."/>
            <person name="Zeng Q."/>
            <person name="Gargeya S."/>
            <person name="Fitzgerald M."/>
            <person name="Abouelleil A."/>
            <person name="Alvarado L."/>
            <person name="Chapman S.B."/>
            <person name="Gainer-Dewar J."/>
            <person name="Goldberg J."/>
            <person name="Griggs A."/>
            <person name="Gujja S."/>
            <person name="Hansen M."/>
            <person name="Howarth C."/>
            <person name="Imamovic A."/>
            <person name="Ireland A."/>
            <person name="Larimer J."/>
            <person name="McCowan C."/>
            <person name="Murphy C."/>
            <person name="Pearson M."/>
            <person name="Poon T.W."/>
            <person name="Priest M."/>
            <person name="Roberts A."/>
            <person name="Saif S."/>
            <person name="Shea T."/>
            <person name="Sykes S."/>
            <person name="Wortman J."/>
            <person name="Nusbaum C."/>
            <person name="Birren B."/>
        </authorList>
    </citation>
    <scope>NUCLEOTIDE SEQUENCE [LARGE SCALE GENOMIC DNA]</scope>
    <source>
        <strain evidence="1">CHvinca01</strain>
    </source>
</reference>
<name>W2M483_PHYNI</name>
<dbReference type="VEuPathDB" id="FungiDB:PPTG_06316"/>
<evidence type="ECO:0000313" key="2">
    <source>
        <dbReference type="EMBL" id="ETM31120.1"/>
    </source>
</evidence>
<reference evidence="2" key="2">
    <citation type="submission" date="2013-11" db="EMBL/GenBank/DDBJ databases">
        <title>The Genome Sequence of Phytophthora parasitica IAC_01/95.</title>
        <authorList>
            <consortium name="The Broad Institute Genomics Platform"/>
            <person name="Russ C."/>
            <person name="Tyler B."/>
            <person name="Panabieres F."/>
            <person name="Shan W."/>
            <person name="Tripathy S."/>
            <person name="Grunwald N."/>
            <person name="Machado M."/>
            <person name="Johnson C.S."/>
            <person name="Arredondo F."/>
            <person name="Hong C."/>
            <person name="Coffey M."/>
            <person name="Young S.K."/>
            <person name="Zeng Q."/>
            <person name="Gargeya S."/>
            <person name="Fitzgerald M."/>
            <person name="Abouelleil A."/>
            <person name="Alvarado L."/>
            <person name="Chapman S.B."/>
            <person name="Gainer-Dewar J."/>
            <person name="Goldberg J."/>
            <person name="Griggs A."/>
            <person name="Gujja S."/>
            <person name="Hansen M."/>
            <person name="Howarth C."/>
            <person name="Imamovic A."/>
            <person name="Ireland A."/>
            <person name="Larimer J."/>
            <person name="McCowan C."/>
            <person name="Murphy C."/>
            <person name="Pearson M."/>
            <person name="Poon T.W."/>
            <person name="Priest M."/>
            <person name="Roberts A."/>
            <person name="Saif S."/>
            <person name="Shea T."/>
            <person name="Sykes S."/>
            <person name="Wortman J."/>
            <person name="Nusbaum C."/>
            <person name="Birren B."/>
        </authorList>
    </citation>
    <scope>NUCLEOTIDE SEQUENCE [LARGE SCALE GENOMIC DNA]</scope>
    <source>
        <strain evidence="2">IAC_01/95</strain>
    </source>
</reference>
<proteinExistence type="predicted"/>
<gene>
    <name evidence="2" type="ORF">L914_21242</name>
    <name evidence="1" type="ORF">L917_21233</name>
</gene>
<dbReference type="EMBL" id="KI683418">
    <property type="protein sequence ID" value="ETL77853.1"/>
    <property type="molecule type" value="Genomic_DNA"/>
</dbReference>
<dbReference type="OrthoDB" id="128594at2759"/>
<sequence>MNYAEQKQDIIDILDKQIEIYARSSRRRSVDADTAALIADRKERNLRLLRTNRALRGFVSFAGMDPNTLALAIQGLRAAEVDLSTLSLDQDTFLALRRFQQEAGDQEDPFALAEALTKTAQHVQNSAIYMKIYLQSFINSWRAPHHSCIN</sequence>
<dbReference type="EMBL" id="KI696630">
    <property type="protein sequence ID" value="ETM31120.1"/>
    <property type="molecule type" value="Genomic_DNA"/>
</dbReference>
<dbReference type="AlphaFoldDB" id="W2M483"/>